<feature type="region of interest" description="Disordered" evidence="1">
    <location>
        <begin position="124"/>
        <end position="150"/>
    </location>
</feature>
<sequence length="164" mass="18610">MRLIPPGYFSYEHTSDRPKQNAISISQHRNVTDQVCLGLPGTQDMESIKKRQRELKNIQDLQGLFHDHKVEGYRAGGLNMLSGRTFDDHSLRIVTATKADHAAAWAHDCEVETRIEVNPEYKAGQNRHVASSRRCSLPQSTQRTVPIQKHHIRSEDSHLCSGCK</sequence>
<proteinExistence type="predicted"/>
<dbReference type="AlphaFoldDB" id="A0A8X6NFY1"/>
<feature type="compositionally biased region" description="Polar residues" evidence="1">
    <location>
        <begin position="133"/>
        <end position="145"/>
    </location>
</feature>
<gene>
    <name evidence="2" type="ORF">NPIL_93301</name>
</gene>
<name>A0A8X6NFY1_NEPPI</name>
<dbReference type="Proteomes" id="UP000887013">
    <property type="component" value="Unassembled WGS sequence"/>
</dbReference>
<evidence type="ECO:0000313" key="3">
    <source>
        <dbReference type="Proteomes" id="UP000887013"/>
    </source>
</evidence>
<organism evidence="2 3">
    <name type="scientific">Nephila pilipes</name>
    <name type="common">Giant wood spider</name>
    <name type="synonym">Nephila maculata</name>
    <dbReference type="NCBI Taxonomy" id="299642"/>
    <lineage>
        <taxon>Eukaryota</taxon>
        <taxon>Metazoa</taxon>
        <taxon>Ecdysozoa</taxon>
        <taxon>Arthropoda</taxon>
        <taxon>Chelicerata</taxon>
        <taxon>Arachnida</taxon>
        <taxon>Araneae</taxon>
        <taxon>Araneomorphae</taxon>
        <taxon>Entelegynae</taxon>
        <taxon>Araneoidea</taxon>
        <taxon>Nephilidae</taxon>
        <taxon>Nephila</taxon>
    </lineage>
</organism>
<protein>
    <submittedName>
        <fullName evidence="2">Uncharacterized protein</fullName>
    </submittedName>
</protein>
<accession>A0A8X6NFY1</accession>
<evidence type="ECO:0000256" key="1">
    <source>
        <dbReference type="SAM" id="MobiDB-lite"/>
    </source>
</evidence>
<evidence type="ECO:0000313" key="2">
    <source>
        <dbReference type="EMBL" id="GFT11420.1"/>
    </source>
</evidence>
<dbReference type="EMBL" id="BMAW01008955">
    <property type="protein sequence ID" value="GFT11420.1"/>
    <property type="molecule type" value="Genomic_DNA"/>
</dbReference>
<keyword evidence="3" id="KW-1185">Reference proteome</keyword>
<reference evidence="2" key="1">
    <citation type="submission" date="2020-08" db="EMBL/GenBank/DDBJ databases">
        <title>Multicomponent nature underlies the extraordinary mechanical properties of spider dragline silk.</title>
        <authorList>
            <person name="Kono N."/>
            <person name="Nakamura H."/>
            <person name="Mori M."/>
            <person name="Yoshida Y."/>
            <person name="Ohtoshi R."/>
            <person name="Malay A.D."/>
            <person name="Moran D.A.P."/>
            <person name="Tomita M."/>
            <person name="Numata K."/>
            <person name="Arakawa K."/>
        </authorList>
    </citation>
    <scope>NUCLEOTIDE SEQUENCE</scope>
</reference>
<comment type="caution">
    <text evidence="2">The sequence shown here is derived from an EMBL/GenBank/DDBJ whole genome shotgun (WGS) entry which is preliminary data.</text>
</comment>